<dbReference type="OrthoDB" id="5321327at2759"/>
<keyword evidence="4" id="KW-1185">Reference proteome</keyword>
<feature type="transmembrane region" description="Helical" evidence="2">
    <location>
        <begin position="117"/>
        <end position="145"/>
    </location>
</feature>
<feature type="compositionally biased region" description="Polar residues" evidence="1">
    <location>
        <begin position="28"/>
        <end position="39"/>
    </location>
</feature>
<feature type="transmembrane region" description="Helical" evidence="2">
    <location>
        <begin position="215"/>
        <end position="236"/>
    </location>
</feature>
<protein>
    <submittedName>
        <fullName evidence="3">Uncharacterized protein</fullName>
    </submittedName>
</protein>
<reference evidence="3 4" key="1">
    <citation type="submission" date="2013-05" db="EMBL/GenBank/DDBJ databases">
        <title>Drechslerella stenobrocha genome reveals carnivorous origination and mechanical trapping mechanism of predatory fungi.</title>
        <authorList>
            <person name="Liu X."/>
            <person name="Zhang W."/>
            <person name="Liu K."/>
        </authorList>
    </citation>
    <scope>NUCLEOTIDE SEQUENCE [LARGE SCALE GENOMIC DNA]</scope>
    <source>
        <strain evidence="3 4">248</strain>
    </source>
</reference>
<keyword evidence="2" id="KW-0472">Membrane</keyword>
<dbReference type="EMBL" id="KI966415">
    <property type="protein sequence ID" value="EWC46755.1"/>
    <property type="molecule type" value="Genomic_DNA"/>
</dbReference>
<feature type="transmembrane region" description="Helical" evidence="2">
    <location>
        <begin position="177"/>
        <end position="195"/>
    </location>
</feature>
<organism evidence="3 4">
    <name type="scientific">Drechslerella stenobrocha 248</name>
    <dbReference type="NCBI Taxonomy" id="1043628"/>
    <lineage>
        <taxon>Eukaryota</taxon>
        <taxon>Fungi</taxon>
        <taxon>Dikarya</taxon>
        <taxon>Ascomycota</taxon>
        <taxon>Pezizomycotina</taxon>
        <taxon>Orbiliomycetes</taxon>
        <taxon>Orbiliales</taxon>
        <taxon>Orbiliaceae</taxon>
        <taxon>Drechslerella</taxon>
    </lineage>
</organism>
<evidence type="ECO:0000256" key="1">
    <source>
        <dbReference type="SAM" id="MobiDB-lite"/>
    </source>
</evidence>
<keyword evidence="2" id="KW-0812">Transmembrane</keyword>
<proteinExistence type="predicted"/>
<dbReference type="HOGENOM" id="CLU_723565_0_0_1"/>
<feature type="compositionally biased region" description="Polar residues" evidence="1">
    <location>
        <begin position="63"/>
        <end position="73"/>
    </location>
</feature>
<feature type="transmembrane region" description="Helical" evidence="2">
    <location>
        <begin position="287"/>
        <end position="308"/>
    </location>
</feature>
<keyword evidence="2" id="KW-1133">Transmembrane helix</keyword>
<evidence type="ECO:0000313" key="3">
    <source>
        <dbReference type="EMBL" id="EWC46755.1"/>
    </source>
</evidence>
<evidence type="ECO:0000256" key="2">
    <source>
        <dbReference type="SAM" id="Phobius"/>
    </source>
</evidence>
<feature type="region of interest" description="Disordered" evidence="1">
    <location>
        <begin position="1"/>
        <end position="108"/>
    </location>
</feature>
<dbReference type="Proteomes" id="UP000024837">
    <property type="component" value="Unassembled WGS sequence"/>
</dbReference>
<sequence length="359" mass="39171">MTHATHPDDLPSTLRSSTAYSEVPKTGAAQSYYDSTDLSPNPGYRYEEGMRYSKPSIPEPESTEATSTALLSQTDHDPEKHASTSSPSSSRAGNKPPSTPKEHKKNTRLAGKENLTLIRFILFVLIIPIALVPAVTIAVATWSIYNPNKTTSTQATTRPPNVPIYAFPQSINLLPDHLILATALIAFFLSAIAVWSPLWRSSSKFHRKRYVRSEIIELVGLAVTLASGAAALYFAFTQKPDQKVSLWAFACSRSNASSADNTTFSLYPEPDLFPNINYVNACRDYNVAVYMLCVVVALVAINLITYTVNPCLKRKWGKYQGDDGAGNAAMCDCCFNCASLGSDCLSVFQCCFCCCALLG</sequence>
<evidence type="ECO:0000313" key="4">
    <source>
        <dbReference type="Proteomes" id="UP000024837"/>
    </source>
</evidence>
<dbReference type="AlphaFoldDB" id="W7ICD2"/>
<name>W7ICD2_9PEZI</name>
<gene>
    <name evidence="3" type="ORF">DRE_04000</name>
</gene>
<accession>W7ICD2</accession>